<protein>
    <submittedName>
        <fullName evidence="1">Uncharacterized protein</fullName>
    </submittedName>
</protein>
<accession>A0A3S0ZX38</accession>
<sequence length="145" mass="16605">MDAQPCLIFTEKVNHIDNPLKTLPVQPIPYNNNPNHLSWERLETLRLRRLGIPNRYSRHCNIVYNSQAAAMNAAENSHQSLCGGRSFEKIDKKNPKTNGNSLAPFYTHEKRTCGYFFSRETDNRKKNFGIPPSDLVAWRSSSATQ</sequence>
<comment type="caution">
    <text evidence="1">The sequence shown here is derived from an EMBL/GenBank/DDBJ whole genome shotgun (WGS) entry which is preliminary data.</text>
</comment>
<dbReference type="AlphaFoldDB" id="A0A3S0ZX38"/>
<dbReference type="EMBL" id="RQTK01000178">
    <property type="protein sequence ID" value="RUS85214.1"/>
    <property type="molecule type" value="Genomic_DNA"/>
</dbReference>
<dbReference type="Pfam" id="PF22581">
    <property type="entry name" value="CIMIP3"/>
    <property type="match status" value="1"/>
</dbReference>
<dbReference type="PANTHER" id="PTHR35444:SF1">
    <property type="entry name" value="RIKEN CDNA 1700001C19 GENE"/>
    <property type="match status" value="1"/>
</dbReference>
<dbReference type="OrthoDB" id="5982044at2759"/>
<proteinExistence type="predicted"/>
<name>A0A3S0ZX38_ELYCH</name>
<reference evidence="1 2" key="1">
    <citation type="submission" date="2019-01" db="EMBL/GenBank/DDBJ databases">
        <title>A draft genome assembly of the solar-powered sea slug Elysia chlorotica.</title>
        <authorList>
            <person name="Cai H."/>
            <person name="Li Q."/>
            <person name="Fang X."/>
            <person name="Li J."/>
            <person name="Curtis N.E."/>
            <person name="Altenburger A."/>
            <person name="Shibata T."/>
            <person name="Feng M."/>
            <person name="Maeda T."/>
            <person name="Schwartz J.A."/>
            <person name="Shigenobu S."/>
            <person name="Lundholm N."/>
            <person name="Nishiyama T."/>
            <person name="Yang H."/>
            <person name="Hasebe M."/>
            <person name="Li S."/>
            <person name="Pierce S.K."/>
            <person name="Wang J."/>
        </authorList>
    </citation>
    <scope>NUCLEOTIDE SEQUENCE [LARGE SCALE GENOMIC DNA]</scope>
    <source>
        <strain evidence="1">EC2010</strain>
        <tissue evidence="1">Whole organism of an adult</tissue>
    </source>
</reference>
<gene>
    <name evidence="1" type="ORF">EGW08_007040</name>
</gene>
<evidence type="ECO:0000313" key="1">
    <source>
        <dbReference type="EMBL" id="RUS85214.1"/>
    </source>
</evidence>
<dbReference type="Proteomes" id="UP000271974">
    <property type="component" value="Unassembled WGS sequence"/>
</dbReference>
<evidence type="ECO:0000313" key="2">
    <source>
        <dbReference type="Proteomes" id="UP000271974"/>
    </source>
</evidence>
<dbReference type="InterPro" id="IPR054446">
    <property type="entry name" value="CIMIP3-like"/>
</dbReference>
<dbReference type="PANTHER" id="PTHR35444">
    <property type="entry name" value="RIKEN CDNA 1700001C19 GENE"/>
    <property type="match status" value="1"/>
</dbReference>
<keyword evidence="2" id="KW-1185">Reference proteome</keyword>
<organism evidence="1 2">
    <name type="scientific">Elysia chlorotica</name>
    <name type="common">Eastern emerald elysia</name>
    <name type="synonym">Sea slug</name>
    <dbReference type="NCBI Taxonomy" id="188477"/>
    <lineage>
        <taxon>Eukaryota</taxon>
        <taxon>Metazoa</taxon>
        <taxon>Spiralia</taxon>
        <taxon>Lophotrochozoa</taxon>
        <taxon>Mollusca</taxon>
        <taxon>Gastropoda</taxon>
        <taxon>Heterobranchia</taxon>
        <taxon>Euthyneura</taxon>
        <taxon>Panpulmonata</taxon>
        <taxon>Sacoglossa</taxon>
        <taxon>Placobranchoidea</taxon>
        <taxon>Plakobranchidae</taxon>
        <taxon>Elysia</taxon>
    </lineage>
</organism>